<dbReference type="Proteomes" id="UP001298753">
    <property type="component" value="Unassembled WGS sequence"/>
</dbReference>
<name>A0AAW4W066_9FIRM</name>
<gene>
    <name evidence="1" type="ORF">LKD22_05900</name>
</gene>
<keyword evidence="2" id="KW-1185">Reference proteome</keyword>
<protein>
    <submittedName>
        <fullName evidence="1">Uncharacterized protein</fullName>
    </submittedName>
</protein>
<evidence type="ECO:0000313" key="1">
    <source>
        <dbReference type="EMBL" id="MCC2176656.1"/>
    </source>
</evidence>
<sequence>MAVKRKTEAGAPAFTGAQLLTFDRYRERRDLLGVLLDKDQRYTFSEVDALIDNFMKGKVN</sequence>
<dbReference type="EMBL" id="JAJEPX010000013">
    <property type="protein sequence ID" value="MCC2176656.1"/>
    <property type="molecule type" value="Genomic_DNA"/>
</dbReference>
<dbReference type="AlphaFoldDB" id="A0AAW4W066"/>
<reference evidence="1 2" key="1">
    <citation type="submission" date="2021-10" db="EMBL/GenBank/DDBJ databases">
        <title>Anaerobic single-cell dispensing facilitates the cultivation of human gut bacteria.</title>
        <authorList>
            <person name="Afrizal A."/>
        </authorList>
    </citation>
    <scope>NUCLEOTIDE SEQUENCE [LARGE SCALE GENOMIC DNA]</scope>
    <source>
        <strain evidence="1 2">CLA-AA-H270</strain>
    </source>
</reference>
<comment type="caution">
    <text evidence="1">The sequence shown here is derived from an EMBL/GenBank/DDBJ whole genome shotgun (WGS) entry which is preliminary data.</text>
</comment>
<dbReference type="RefSeq" id="WP_117490472.1">
    <property type="nucleotide sequence ID" value="NZ_DBGBDM010000057.1"/>
</dbReference>
<evidence type="ECO:0000313" key="2">
    <source>
        <dbReference type="Proteomes" id="UP001298753"/>
    </source>
</evidence>
<accession>A0AAW4W066</accession>
<proteinExistence type="predicted"/>
<organism evidence="1 2">
    <name type="scientific">Agathobaculum butyriciproducens</name>
    <dbReference type="NCBI Taxonomy" id="1628085"/>
    <lineage>
        <taxon>Bacteria</taxon>
        <taxon>Bacillati</taxon>
        <taxon>Bacillota</taxon>
        <taxon>Clostridia</taxon>
        <taxon>Eubacteriales</taxon>
        <taxon>Butyricicoccaceae</taxon>
        <taxon>Agathobaculum</taxon>
    </lineage>
</organism>
<dbReference type="GeneID" id="98659890"/>